<name>A0A5D3CT31_CUCMM</name>
<accession>A0A5D3CT31</accession>
<feature type="region of interest" description="Disordered" evidence="1">
    <location>
        <begin position="1"/>
        <end position="135"/>
    </location>
</feature>
<protein>
    <recommendedName>
        <fullName evidence="6">S-adenosyl-L-methionine-dependent methyltransferases superfamily protein</fullName>
    </recommendedName>
</protein>
<organism evidence="3 5">
    <name type="scientific">Cucumis melo var. makuwa</name>
    <name type="common">Oriental melon</name>
    <dbReference type="NCBI Taxonomy" id="1194695"/>
    <lineage>
        <taxon>Eukaryota</taxon>
        <taxon>Viridiplantae</taxon>
        <taxon>Streptophyta</taxon>
        <taxon>Embryophyta</taxon>
        <taxon>Tracheophyta</taxon>
        <taxon>Spermatophyta</taxon>
        <taxon>Magnoliopsida</taxon>
        <taxon>eudicotyledons</taxon>
        <taxon>Gunneridae</taxon>
        <taxon>Pentapetalae</taxon>
        <taxon>rosids</taxon>
        <taxon>fabids</taxon>
        <taxon>Cucurbitales</taxon>
        <taxon>Cucurbitaceae</taxon>
        <taxon>Benincaseae</taxon>
        <taxon>Cucumis</taxon>
    </lineage>
</organism>
<dbReference type="AlphaFoldDB" id="A0A5D3CT31"/>
<feature type="compositionally biased region" description="Acidic residues" evidence="1">
    <location>
        <begin position="107"/>
        <end position="126"/>
    </location>
</feature>
<dbReference type="Proteomes" id="UP000321947">
    <property type="component" value="Unassembled WGS sequence"/>
</dbReference>
<dbReference type="OrthoDB" id="3342809at2759"/>
<evidence type="ECO:0000313" key="4">
    <source>
        <dbReference type="Proteomes" id="UP000321393"/>
    </source>
</evidence>
<dbReference type="Proteomes" id="UP000321393">
    <property type="component" value="Unassembled WGS sequence"/>
</dbReference>
<evidence type="ECO:0000313" key="5">
    <source>
        <dbReference type="Proteomes" id="UP000321947"/>
    </source>
</evidence>
<proteinExistence type="predicted"/>
<reference evidence="4 5" key="1">
    <citation type="submission" date="2019-08" db="EMBL/GenBank/DDBJ databases">
        <title>Draft genome sequences of two oriental melons (Cucumis melo L. var makuwa).</title>
        <authorList>
            <person name="Kwon S.-Y."/>
        </authorList>
    </citation>
    <scope>NUCLEOTIDE SEQUENCE [LARGE SCALE GENOMIC DNA]</scope>
    <source>
        <strain evidence="5">cv. Chang Bougi</strain>
        <strain evidence="4">cv. SW 3</strain>
        <tissue evidence="3">Leaf</tissue>
    </source>
</reference>
<evidence type="ECO:0000256" key="1">
    <source>
        <dbReference type="SAM" id="MobiDB-lite"/>
    </source>
</evidence>
<dbReference type="PANTHER" id="PTHR37211">
    <property type="entry name" value="EXPRESSED PROTEIN"/>
    <property type="match status" value="1"/>
</dbReference>
<evidence type="ECO:0000313" key="3">
    <source>
        <dbReference type="EMBL" id="TYK15087.1"/>
    </source>
</evidence>
<gene>
    <name evidence="3" type="ORF">E5676_scaffold259G00100</name>
    <name evidence="2" type="ORF">E6C27_scaffold538G001160</name>
</gene>
<sequence length="458" mass="52406">MVRIGATKCTGQRPTKGKRRRASDEGQTTMGKRRWASDDEQLTMAGVENPPTQSGGGKGGEMGKRDKKQKHHDGHSRRRDFKFTAEGEVMEDGDFDSYPLPSPSTTELEEEEHEVEVEEEEEEQETSNEGSSMDIPSKFQLYQQSVQSPKGDISYLQKFFLMYVGGRQPIHFQEDFCGTALLSLEWLRSDSRRTAVGLDLDLEALVWCMENNVNRIGADGFSRISLFHGNVLHPSEARLVNPEPEVDLIENLTLEDSKDNPEASASKSIVKEESASFNDNKYLKRNITLAARDIVCAFNYSCCCLHSRADLVMYFKHARATLSKKGGIFVMDLYGGTSSEQKLKLQRKFANFKYIWEQAEFDIIGRKTRISLHFDLKKQQKKLRHAFSYSWRLWSLPEIKDCLEEAGFRSVHFWMRQMPDTEEIRSIEGFGTGSEVKYEEVETFQQKESWNAYIVGVS</sequence>
<comment type="caution">
    <text evidence="3">The sequence shown here is derived from an EMBL/GenBank/DDBJ whole genome shotgun (WGS) entry which is preliminary data.</text>
</comment>
<dbReference type="EMBL" id="SSTE01001018">
    <property type="protein sequence ID" value="KAA0065930.1"/>
    <property type="molecule type" value="Genomic_DNA"/>
</dbReference>
<feature type="compositionally biased region" description="Basic residues" evidence="1">
    <location>
        <begin position="65"/>
        <end position="80"/>
    </location>
</feature>
<evidence type="ECO:0000313" key="2">
    <source>
        <dbReference type="EMBL" id="KAA0065930.1"/>
    </source>
</evidence>
<dbReference type="PANTHER" id="PTHR37211:SF1">
    <property type="entry name" value="EXPRESSED PROTEIN"/>
    <property type="match status" value="1"/>
</dbReference>
<dbReference type="InterPro" id="IPR029063">
    <property type="entry name" value="SAM-dependent_MTases_sf"/>
</dbReference>
<evidence type="ECO:0008006" key="6">
    <source>
        <dbReference type="Google" id="ProtNLM"/>
    </source>
</evidence>
<dbReference type="Gene3D" id="3.40.50.150">
    <property type="entry name" value="Vaccinia Virus protein VP39"/>
    <property type="match status" value="1"/>
</dbReference>
<dbReference type="EMBL" id="SSTD01008710">
    <property type="protein sequence ID" value="TYK15087.1"/>
    <property type="molecule type" value="Genomic_DNA"/>
</dbReference>
<dbReference type="SUPFAM" id="SSF53335">
    <property type="entry name" value="S-adenosyl-L-methionine-dependent methyltransferases"/>
    <property type="match status" value="1"/>
</dbReference>